<keyword evidence="1" id="KW-0805">Transcription regulation</keyword>
<dbReference type="SUPFAM" id="SSF48498">
    <property type="entry name" value="Tetracyclin repressor-like, C-terminal domain"/>
    <property type="match status" value="1"/>
</dbReference>
<gene>
    <name evidence="6" type="primary">comR_2</name>
    <name evidence="6" type="ORF">OCH7691_02447</name>
</gene>
<name>A0A1Y5TB39_9PROT</name>
<dbReference type="FunCoup" id="A0A1Y5TB39">
    <property type="interactions" value="49"/>
</dbReference>
<dbReference type="Gene3D" id="1.10.10.60">
    <property type="entry name" value="Homeodomain-like"/>
    <property type="match status" value="1"/>
</dbReference>
<dbReference type="InterPro" id="IPR001647">
    <property type="entry name" value="HTH_TetR"/>
</dbReference>
<dbReference type="PANTHER" id="PTHR47506">
    <property type="entry name" value="TRANSCRIPTIONAL REGULATORY PROTEIN"/>
    <property type="match status" value="1"/>
</dbReference>
<dbReference type="Pfam" id="PF16925">
    <property type="entry name" value="TetR_C_13"/>
    <property type="match status" value="1"/>
</dbReference>
<evidence type="ECO:0000256" key="3">
    <source>
        <dbReference type="ARBA" id="ARBA00023163"/>
    </source>
</evidence>
<dbReference type="Gene3D" id="1.10.357.10">
    <property type="entry name" value="Tetracycline Repressor, domain 2"/>
    <property type="match status" value="1"/>
</dbReference>
<dbReference type="RefSeq" id="WP_085883801.1">
    <property type="nucleotide sequence ID" value="NZ_FWFR01000002.1"/>
</dbReference>
<feature type="domain" description="HTH tetR-type" evidence="5">
    <location>
        <begin position="6"/>
        <end position="66"/>
    </location>
</feature>
<dbReference type="InterPro" id="IPR023772">
    <property type="entry name" value="DNA-bd_HTH_TetR-type_CS"/>
</dbReference>
<dbReference type="Pfam" id="PF00440">
    <property type="entry name" value="TetR_N"/>
    <property type="match status" value="1"/>
</dbReference>
<evidence type="ECO:0000259" key="5">
    <source>
        <dbReference type="PROSITE" id="PS50977"/>
    </source>
</evidence>
<dbReference type="InterPro" id="IPR036271">
    <property type="entry name" value="Tet_transcr_reg_TetR-rel_C_sf"/>
</dbReference>
<keyword evidence="3" id="KW-0804">Transcription</keyword>
<dbReference type="AlphaFoldDB" id="A0A1Y5TB39"/>
<dbReference type="InterPro" id="IPR009057">
    <property type="entry name" value="Homeodomain-like_sf"/>
</dbReference>
<keyword evidence="7" id="KW-1185">Reference proteome</keyword>
<sequence>MPWEKKYDETKVLDSVMHAFWSHGYEATSMRDIVEASGLNRGSIYAAFTDKRTLFIATLRHYDKTYRTDFLARMARSGNAKEAIIATFAEAACGAGKDERPGGCLLVNTLLELSPHDPEIREIVDGSIMAVEDFFRTMIAAGQAEGIITDRLDPGQGAGSLLALFLGLRVVTRTKPRQTVIDAIASQVRTMLEP</sequence>
<organism evidence="6 7">
    <name type="scientific">Oceanibacterium hippocampi</name>
    <dbReference type="NCBI Taxonomy" id="745714"/>
    <lineage>
        <taxon>Bacteria</taxon>
        <taxon>Pseudomonadati</taxon>
        <taxon>Pseudomonadota</taxon>
        <taxon>Alphaproteobacteria</taxon>
        <taxon>Sneathiellales</taxon>
        <taxon>Sneathiellaceae</taxon>
        <taxon>Oceanibacterium</taxon>
    </lineage>
</organism>
<evidence type="ECO:0000256" key="1">
    <source>
        <dbReference type="ARBA" id="ARBA00023015"/>
    </source>
</evidence>
<evidence type="ECO:0000313" key="7">
    <source>
        <dbReference type="Proteomes" id="UP000193200"/>
    </source>
</evidence>
<evidence type="ECO:0000256" key="2">
    <source>
        <dbReference type="ARBA" id="ARBA00023125"/>
    </source>
</evidence>
<dbReference type="GO" id="GO:0003677">
    <property type="term" value="F:DNA binding"/>
    <property type="evidence" value="ECO:0007669"/>
    <property type="project" value="UniProtKB-UniRule"/>
</dbReference>
<dbReference type="PROSITE" id="PS50977">
    <property type="entry name" value="HTH_TETR_2"/>
    <property type="match status" value="1"/>
</dbReference>
<evidence type="ECO:0000256" key="4">
    <source>
        <dbReference type="PROSITE-ProRule" id="PRU00335"/>
    </source>
</evidence>
<feature type="DNA-binding region" description="H-T-H motif" evidence="4">
    <location>
        <begin position="29"/>
        <end position="48"/>
    </location>
</feature>
<evidence type="ECO:0000313" key="6">
    <source>
        <dbReference type="EMBL" id="SLN56378.1"/>
    </source>
</evidence>
<proteinExistence type="predicted"/>
<accession>A0A1Y5TB39</accession>
<protein>
    <submittedName>
        <fullName evidence="6">HTH-type transcriptional repressor ComR</fullName>
    </submittedName>
</protein>
<dbReference type="InParanoid" id="A0A1Y5TB39"/>
<dbReference type="EMBL" id="FWFR01000002">
    <property type="protein sequence ID" value="SLN56378.1"/>
    <property type="molecule type" value="Genomic_DNA"/>
</dbReference>
<dbReference type="Proteomes" id="UP000193200">
    <property type="component" value="Unassembled WGS sequence"/>
</dbReference>
<dbReference type="PROSITE" id="PS01081">
    <property type="entry name" value="HTH_TETR_1"/>
    <property type="match status" value="1"/>
</dbReference>
<keyword evidence="2 4" id="KW-0238">DNA-binding</keyword>
<dbReference type="PANTHER" id="PTHR47506:SF1">
    <property type="entry name" value="HTH-TYPE TRANSCRIPTIONAL REGULATOR YJDC"/>
    <property type="match status" value="1"/>
</dbReference>
<dbReference type="SUPFAM" id="SSF46689">
    <property type="entry name" value="Homeodomain-like"/>
    <property type="match status" value="1"/>
</dbReference>
<dbReference type="InterPro" id="IPR011075">
    <property type="entry name" value="TetR_C"/>
</dbReference>
<dbReference type="OrthoDB" id="9795242at2"/>
<reference evidence="6 7" key="1">
    <citation type="submission" date="2017-03" db="EMBL/GenBank/DDBJ databases">
        <authorList>
            <person name="Afonso C.L."/>
            <person name="Miller P.J."/>
            <person name="Scott M.A."/>
            <person name="Spackman E."/>
            <person name="Goraichik I."/>
            <person name="Dimitrov K.M."/>
            <person name="Suarez D.L."/>
            <person name="Swayne D.E."/>
        </authorList>
    </citation>
    <scope>NUCLEOTIDE SEQUENCE [LARGE SCALE GENOMIC DNA]</scope>
    <source>
        <strain evidence="6 7">CECT 7691</strain>
    </source>
</reference>